<dbReference type="EC" id="5.6.2.4" evidence="7"/>
<gene>
    <name evidence="12" type="ORF">FA727_11630</name>
</gene>
<keyword evidence="2 9" id="KW-0378">Hydrolase</keyword>
<evidence type="ECO:0000256" key="8">
    <source>
        <dbReference type="ARBA" id="ARBA00048988"/>
    </source>
</evidence>
<feature type="domain" description="UvrD-like helicase C-terminal" evidence="11">
    <location>
        <begin position="304"/>
        <end position="552"/>
    </location>
</feature>
<dbReference type="PANTHER" id="PTHR11070">
    <property type="entry name" value="UVRD / RECB / PCRA DNA HELICASE FAMILY MEMBER"/>
    <property type="match status" value="1"/>
</dbReference>
<evidence type="ECO:0000256" key="4">
    <source>
        <dbReference type="ARBA" id="ARBA00022840"/>
    </source>
</evidence>
<dbReference type="GO" id="GO:0003677">
    <property type="term" value="F:DNA binding"/>
    <property type="evidence" value="ECO:0007669"/>
    <property type="project" value="InterPro"/>
</dbReference>
<evidence type="ECO:0000256" key="1">
    <source>
        <dbReference type="ARBA" id="ARBA00022741"/>
    </source>
</evidence>
<comment type="catalytic activity">
    <reaction evidence="6">
        <text>Couples ATP hydrolysis with the unwinding of duplex DNA by translocating in the 3'-5' direction.</text>
        <dbReference type="EC" id="5.6.2.4"/>
    </reaction>
</comment>
<evidence type="ECO:0000256" key="5">
    <source>
        <dbReference type="ARBA" id="ARBA00023235"/>
    </source>
</evidence>
<dbReference type="Pfam" id="PF00580">
    <property type="entry name" value="UvrD-helicase"/>
    <property type="match status" value="1"/>
</dbReference>
<dbReference type="PANTHER" id="PTHR11070:SF2">
    <property type="entry name" value="ATP-DEPENDENT DNA HELICASE SRS2"/>
    <property type="match status" value="1"/>
</dbReference>
<feature type="domain" description="UvrD-like helicase ATP-binding" evidence="10">
    <location>
        <begin position="20"/>
        <end position="303"/>
    </location>
</feature>
<dbReference type="Pfam" id="PF13361">
    <property type="entry name" value="UvrD_C"/>
    <property type="match status" value="2"/>
</dbReference>
<keyword evidence="4 9" id="KW-0067">ATP-binding</keyword>
<evidence type="ECO:0000256" key="6">
    <source>
        <dbReference type="ARBA" id="ARBA00034617"/>
    </source>
</evidence>
<dbReference type="EMBL" id="SWBM01000002">
    <property type="protein sequence ID" value="TKC16718.1"/>
    <property type="molecule type" value="Genomic_DNA"/>
</dbReference>
<dbReference type="GO" id="GO:0043138">
    <property type="term" value="F:3'-5' DNA helicase activity"/>
    <property type="evidence" value="ECO:0007669"/>
    <property type="project" value="UniProtKB-EC"/>
</dbReference>
<protein>
    <recommendedName>
        <fullName evidence="7">DNA 3'-5' helicase</fullName>
        <ecNumber evidence="7">5.6.2.4</ecNumber>
    </recommendedName>
</protein>
<sequence>MMVIFLNNYVKKESWIPKDDVVLESAAQDVVKYEKNAYVLAGPGAGKTELLAQKACYLLETNTSTYPARILAISFKKDAAKNLKERVEKRSGKEFANRFVSLTYDSFAKQLMDRFRLAIPEFYRPTPEYEIVNFNRRDVTKLREEAEEPSEGNGWNYYFDYELFAKTYANDRLPLQTDKINSIESWYKFQLWKNYINDKENSMLTFPMISRIVEYLFRSNPKILRAIRATYSHVFLDEFQDTTLIQYDLVRTIFMDSTVSVTAVGDLKQKIMGWAGAMEGVFNQFKEDFKAKEFEMVLNHRSAPNLVRIQTSIINDMMGGSTVISPSDKWKNEKEGICEIWNFAYASEEAKKLAIEIKTWIDQEKLERRDIGILVRQRADMYCDMLIDELSNLGIHSRIEDQWQDLLSENFMKYIIDVFFLATTDRDPNAWSSLISNVLSLRGDNETESYQVEKEINSFIVEFKETLKDEAIKVTEKVVEQWLYKILTLIGLDLIKSSYPEYRKGKYLEIKVRQTAEFLFYSYEKHKVWNKAIEDFLGIYSIPIMSIHKSKGLEFESVILLGLEDRAFWNFEDSPDDEKFTFFVAMSRAKTRMIFTFCKNRFYGQERSKINVIYQMLENADVKQFDWT</sequence>
<dbReference type="Gene3D" id="3.40.50.300">
    <property type="entry name" value="P-loop containing nucleotide triphosphate hydrolases"/>
    <property type="match status" value="2"/>
</dbReference>
<dbReference type="InterPro" id="IPR000212">
    <property type="entry name" value="DNA_helicase_UvrD/REP"/>
</dbReference>
<dbReference type="Proteomes" id="UP000307756">
    <property type="component" value="Unassembled WGS sequence"/>
</dbReference>
<dbReference type="PROSITE" id="PS51217">
    <property type="entry name" value="UVRD_HELICASE_CTER"/>
    <property type="match status" value="1"/>
</dbReference>
<dbReference type="Gene3D" id="1.10.486.10">
    <property type="entry name" value="PCRA, domain 4"/>
    <property type="match status" value="1"/>
</dbReference>
<comment type="caution">
    <text evidence="12">The sequence shown here is derived from an EMBL/GenBank/DDBJ whole genome shotgun (WGS) entry which is preliminary data.</text>
</comment>
<evidence type="ECO:0000259" key="11">
    <source>
        <dbReference type="PROSITE" id="PS51217"/>
    </source>
</evidence>
<dbReference type="GO" id="GO:0000725">
    <property type="term" value="P:recombinational repair"/>
    <property type="evidence" value="ECO:0007669"/>
    <property type="project" value="TreeGrafter"/>
</dbReference>
<evidence type="ECO:0000256" key="3">
    <source>
        <dbReference type="ARBA" id="ARBA00022806"/>
    </source>
</evidence>
<dbReference type="GO" id="GO:0016887">
    <property type="term" value="F:ATP hydrolysis activity"/>
    <property type="evidence" value="ECO:0007669"/>
    <property type="project" value="RHEA"/>
</dbReference>
<accession>A0A4U1D4A8</accession>
<keyword evidence="3 9" id="KW-0347">Helicase</keyword>
<evidence type="ECO:0000256" key="2">
    <source>
        <dbReference type="ARBA" id="ARBA00022801"/>
    </source>
</evidence>
<feature type="binding site" evidence="9">
    <location>
        <begin position="41"/>
        <end position="48"/>
    </location>
    <ligand>
        <name>ATP</name>
        <dbReference type="ChEBI" id="CHEBI:30616"/>
    </ligand>
</feature>
<keyword evidence="13" id="KW-1185">Reference proteome</keyword>
<keyword evidence="5" id="KW-0413">Isomerase</keyword>
<comment type="catalytic activity">
    <reaction evidence="8">
        <text>ATP + H2O = ADP + phosphate + H(+)</text>
        <dbReference type="Rhea" id="RHEA:13065"/>
        <dbReference type="ChEBI" id="CHEBI:15377"/>
        <dbReference type="ChEBI" id="CHEBI:15378"/>
        <dbReference type="ChEBI" id="CHEBI:30616"/>
        <dbReference type="ChEBI" id="CHEBI:43474"/>
        <dbReference type="ChEBI" id="CHEBI:456216"/>
        <dbReference type="EC" id="5.6.2.4"/>
    </reaction>
</comment>
<evidence type="ECO:0000256" key="9">
    <source>
        <dbReference type="PROSITE-ProRule" id="PRU00560"/>
    </source>
</evidence>
<dbReference type="InterPro" id="IPR027417">
    <property type="entry name" value="P-loop_NTPase"/>
</dbReference>
<dbReference type="AlphaFoldDB" id="A0A4U1D4A8"/>
<name>A0A4U1D4A8_9BACI</name>
<dbReference type="InterPro" id="IPR014016">
    <property type="entry name" value="UvrD-like_ATP-bd"/>
</dbReference>
<evidence type="ECO:0000313" key="12">
    <source>
        <dbReference type="EMBL" id="TKC16718.1"/>
    </source>
</evidence>
<evidence type="ECO:0000313" key="13">
    <source>
        <dbReference type="Proteomes" id="UP000307756"/>
    </source>
</evidence>
<evidence type="ECO:0000259" key="10">
    <source>
        <dbReference type="PROSITE" id="PS51198"/>
    </source>
</evidence>
<dbReference type="SUPFAM" id="SSF52540">
    <property type="entry name" value="P-loop containing nucleoside triphosphate hydrolases"/>
    <property type="match status" value="1"/>
</dbReference>
<dbReference type="PROSITE" id="PS51198">
    <property type="entry name" value="UVRD_HELICASE_ATP_BIND"/>
    <property type="match status" value="1"/>
</dbReference>
<evidence type="ECO:0000256" key="7">
    <source>
        <dbReference type="ARBA" id="ARBA00034808"/>
    </source>
</evidence>
<keyword evidence="1 9" id="KW-0547">Nucleotide-binding</keyword>
<proteinExistence type="predicted"/>
<dbReference type="CDD" id="cd17932">
    <property type="entry name" value="DEXQc_UvrD"/>
    <property type="match status" value="1"/>
</dbReference>
<reference evidence="12 13" key="1">
    <citation type="journal article" date="2011" name="J. Microbiol.">
        <title>Bacillus kyonggiensis sp. nov., isolated from soil of a lettuce field.</title>
        <authorList>
            <person name="Dong K."/>
            <person name="Lee S."/>
        </authorList>
    </citation>
    <scope>NUCLEOTIDE SEQUENCE [LARGE SCALE GENOMIC DNA]</scope>
    <source>
        <strain evidence="12 13">NB22</strain>
    </source>
</reference>
<dbReference type="InterPro" id="IPR014017">
    <property type="entry name" value="DNA_helicase_UvrD-like_C"/>
</dbReference>
<organism evidence="12 13">
    <name type="scientific">Robertmurraya kyonggiensis</name>
    <dbReference type="NCBI Taxonomy" id="1037680"/>
    <lineage>
        <taxon>Bacteria</taxon>
        <taxon>Bacillati</taxon>
        <taxon>Bacillota</taxon>
        <taxon>Bacilli</taxon>
        <taxon>Bacillales</taxon>
        <taxon>Bacillaceae</taxon>
        <taxon>Robertmurraya</taxon>
    </lineage>
</organism>
<dbReference type="GO" id="GO:0005524">
    <property type="term" value="F:ATP binding"/>
    <property type="evidence" value="ECO:0007669"/>
    <property type="project" value="UniProtKB-UniRule"/>
</dbReference>